<evidence type="ECO:0000256" key="1">
    <source>
        <dbReference type="ARBA" id="ARBA00010641"/>
    </source>
</evidence>
<evidence type="ECO:0000259" key="6">
    <source>
        <dbReference type="Pfam" id="PF04542"/>
    </source>
</evidence>
<dbReference type="Gene3D" id="1.10.1740.10">
    <property type="match status" value="1"/>
</dbReference>
<dbReference type="InterPro" id="IPR014284">
    <property type="entry name" value="RNA_pol_sigma-70_dom"/>
</dbReference>
<evidence type="ECO:0000256" key="3">
    <source>
        <dbReference type="ARBA" id="ARBA00023082"/>
    </source>
</evidence>
<dbReference type="RefSeq" id="WP_179445408.1">
    <property type="nucleotide sequence ID" value="NZ_JACBZS010000001.1"/>
</dbReference>
<dbReference type="Pfam" id="PF04542">
    <property type="entry name" value="Sigma70_r2"/>
    <property type="match status" value="1"/>
</dbReference>
<dbReference type="NCBIfam" id="TIGR02937">
    <property type="entry name" value="sigma70-ECF"/>
    <property type="match status" value="1"/>
</dbReference>
<dbReference type="CDD" id="cd06171">
    <property type="entry name" value="Sigma70_r4"/>
    <property type="match status" value="1"/>
</dbReference>
<dbReference type="InterPro" id="IPR007627">
    <property type="entry name" value="RNA_pol_sigma70_r2"/>
</dbReference>
<feature type="domain" description="RNA polymerase sigma-70 region 2" evidence="6">
    <location>
        <begin position="45"/>
        <end position="112"/>
    </location>
</feature>
<dbReference type="InterPro" id="IPR039425">
    <property type="entry name" value="RNA_pol_sigma-70-like"/>
</dbReference>
<dbReference type="GO" id="GO:0016987">
    <property type="term" value="F:sigma factor activity"/>
    <property type="evidence" value="ECO:0007669"/>
    <property type="project" value="UniProtKB-KW"/>
</dbReference>
<evidence type="ECO:0000313" key="8">
    <source>
        <dbReference type="EMBL" id="NYI71603.1"/>
    </source>
</evidence>
<evidence type="ECO:0000256" key="5">
    <source>
        <dbReference type="SAM" id="MobiDB-lite"/>
    </source>
</evidence>
<dbReference type="Proteomes" id="UP000527616">
    <property type="component" value="Unassembled WGS sequence"/>
</dbReference>
<dbReference type="PANTHER" id="PTHR43133">
    <property type="entry name" value="RNA POLYMERASE ECF-TYPE SIGMA FACTO"/>
    <property type="match status" value="1"/>
</dbReference>
<comment type="caution">
    <text evidence="8">The sequence shown here is derived from an EMBL/GenBank/DDBJ whole genome shotgun (WGS) entry which is preliminary data.</text>
</comment>
<dbReference type="InterPro" id="IPR013249">
    <property type="entry name" value="RNA_pol_sigma70_r4_t2"/>
</dbReference>
<reference evidence="8 9" key="1">
    <citation type="submission" date="2020-07" db="EMBL/GenBank/DDBJ databases">
        <title>Sequencing the genomes of 1000 actinobacteria strains.</title>
        <authorList>
            <person name="Klenk H.-P."/>
        </authorList>
    </citation>
    <scope>NUCLEOTIDE SEQUENCE [LARGE SCALE GENOMIC DNA]</scope>
    <source>
        <strain evidence="8 9">DSM 103164</strain>
    </source>
</reference>
<dbReference type="EMBL" id="JACBZS010000001">
    <property type="protein sequence ID" value="NYI71603.1"/>
    <property type="molecule type" value="Genomic_DNA"/>
</dbReference>
<evidence type="ECO:0000313" key="9">
    <source>
        <dbReference type="Proteomes" id="UP000527616"/>
    </source>
</evidence>
<keyword evidence="2" id="KW-0805">Transcription regulation</keyword>
<name>A0A7Z0D9S9_9ACTN</name>
<proteinExistence type="inferred from homology"/>
<feature type="region of interest" description="Disordered" evidence="5">
    <location>
        <begin position="1"/>
        <end position="23"/>
    </location>
</feature>
<evidence type="ECO:0000256" key="2">
    <source>
        <dbReference type="ARBA" id="ARBA00023015"/>
    </source>
</evidence>
<dbReference type="SUPFAM" id="SSF88659">
    <property type="entry name" value="Sigma3 and sigma4 domains of RNA polymerase sigma factors"/>
    <property type="match status" value="1"/>
</dbReference>
<gene>
    <name evidence="8" type="ORF">GGQ54_002163</name>
</gene>
<dbReference type="AlphaFoldDB" id="A0A7Z0D9S9"/>
<dbReference type="NCBIfam" id="NF007228">
    <property type="entry name" value="PRK09646.1"/>
    <property type="match status" value="1"/>
</dbReference>
<dbReference type="GO" id="GO:0003677">
    <property type="term" value="F:DNA binding"/>
    <property type="evidence" value="ECO:0007669"/>
    <property type="project" value="InterPro"/>
</dbReference>
<comment type="similarity">
    <text evidence="1">Belongs to the sigma-70 factor family. ECF subfamily.</text>
</comment>
<dbReference type="InterPro" id="IPR013325">
    <property type="entry name" value="RNA_pol_sigma_r2"/>
</dbReference>
<dbReference type="SUPFAM" id="SSF88946">
    <property type="entry name" value="Sigma2 domain of RNA polymerase sigma factors"/>
    <property type="match status" value="1"/>
</dbReference>
<keyword evidence="4" id="KW-0804">Transcription</keyword>
<dbReference type="Gene3D" id="1.10.10.10">
    <property type="entry name" value="Winged helix-like DNA-binding domain superfamily/Winged helix DNA-binding domain"/>
    <property type="match status" value="1"/>
</dbReference>
<dbReference type="InterPro" id="IPR013324">
    <property type="entry name" value="RNA_pol_sigma_r3/r4-like"/>
</dbReference>
<keyword evidence="3" id="KW-0731">Sigma factor</keyword>
<feature type="domain" description="RNA polymerase sigma factor 70 region 4 type 2" evidence="7">
    <location>
        <begin position="147"/>
        <end position="196"/>
    </location>
</feature>
<keyword evidence="9" id="KW-1185">Reference proteome</keyword>
<protein>
    <submittedName>
        <fullName evidence="8">RNA polymerase sigma-70 factor (ECF subfamily)</fullName>
    </submittedName>
</protein>
<evidence type="ECO:0000256" key="4">
    <source>
        <dbReference type="ARBA" id="ARBA00023163"/>
    </source>
</evidence>
<evidence type="ECO:0000259" key="7">
    <source>
        <dbReference type="Pfam" id="PF08281"/>
    </source>
</evidence>
<accession>A0A7Z0D9S9</accession>
<dbReference type="PANTHER" id="PTHR43133:SF66">
    <property type="entry name" value="ECF RNA POLYMERASE SIGMA FACTOR SIGK"/>
    <property type="match status" value="1"/>
</dbReference>
<sequence>MTDGSAGRETISAGRHLRSVPDEGADLPELLDRAARGQQEAFATLYDRTSPRIFGLVQRIVRSPEQAAEVTQEVYLEAWRLSARYDPARGSVAAWLTTIAHRRAVDRVRAAQAATVRDDADARAATAARDTRPDQVWDHVDARLDAERVRRAMGSLTELQREALVLTYFGGYTQREVATMLKLPLGTAKTRIRDALIGMRDALEVQG</sequence>
<dbReference type="GO" id="GO:0006352">
    <property type="term" value="P:DNA-templated transcription initiation"/>
    <property type="evidence" value="ECO:0007669"/>
    <property type="project" value="InterPro"/>
</dbReference>
<dbReference type="Pfam" id="PF08281">
    <property type="entry name" value="Sigma70_r4_2"/>
    <property type="match status" value="1"/>
</dbReference>
<organism evidence="8 9">
    <name type="scientific">Naumannella cuiyingiana</name>
    <dbReference type="NCBI Taxonomy" id="1347891"/>
    <lineage>
        <taxon>Bacteria</taxon>
        <taxon>Bacillati</taxon>
        <taxon>Actinomycetota</taxon>
        <taxon>Actinomycetes</taxon>
        <taxon>Propionibacteriales</taxon>
        <taxon>Propionibacteriaceae</taxon>
        <taxon>Naumannella</taxon>
    </lineage>
</organism>
<dbReference type="InterPro" id="IPR036388">
    <property type="entry name" value="WH-like_DNA-bd_sf"/>
</dbReference>